<evidence type="ECO:0000313" key="3">
    <source>
        <dbReference type="EMBL" id="MBC8593059.1"/>
    </source>
</evidence>
<accession>A0A926F705</accession>
<feature type="compositionally biased region" description="Basic and acidic residues" evidence="1">
    <location>
        <begin position="121"/>
        <end position="138"/>
    </location>
</feature>
<organism evidence="3 4">
    <name type="scientific">Jilunia laotingensis</name>
    <dbReference type="NCBI Taxonomy" id="2763675"/>
    <lineage>
        <taxon>Bacteria</taxon>
        <taxon>Pseudomonadati</taxon>
        <taxon>Bacteroidota</taxon>
        <taxon>Bacteroidia</taxon>
        <taxon>Bacteroidales</taxon>
        <taxon>Bacteroidaceae</taxon>
        <taxon>Jilunia</taxon>
    </lineage>
</organism>
<feature type="compositionally biased region" description="Basic and acidic residues" evidence="1">
    <location>
        <begin position="242"/>
        <end position="258"/>
    </location>
</feature>
<evidence type="ECO:0000313" key="4">
    <source>
        <dbReference type="Proteomes" id="UP000651085"/>
    </source>
</evidence>
<dbReference type="EMBL" id="JACRTF010000001">
    <property type="protein sequence ID" value="MBC8593059.1"/>
    <property type="molecule type" value="Genomic_DNA"/>
</dbReference>
<dbReference type="AlphaFoldDB" id="A0A926F705"/>
<sequence length="280" mass="31751">MEKLFLILFAISGLLFGCNGSDEEPIPPRDTDVSLFNKEAKAVVYMDYLDNNLTIYMWDGTPVAYVDNKEDIYLFNGHFFGWYANGIVYDKEGYAVFAREGVVRGEIKMDNPSTESTAKGAKKDKPAPKEKSSKPDTPKLKDEWKVIVPPFDELFQIEVTLYDQGRDAIAYIDYGDNMTIYMWDGTPVAYLEENEGVYRFDGRFLGWYEDGIVYDKEGYAVAAREGTLKGEISMVTPLPASPKEEKKGKPDKGVKESKPVLPQFENSWSKTSLTDFFLSE</sequence>
<feature type="domain" description="4-fold beta flower" evidence="2">
    <location>
        <begin position="34"/>
        <end position="144"/>
    </location>
</feature>
<comment type="caution">
    <text evidence="3">The sequence shown here is derived from an EMBL/GenBank/DDBJ whole genome shotgun (WGS) entry which is preliminary data.</text>
</comment>
<dbReference type="InterPro" id="IPR048911">
    <property type="entry name" value="Bflower"/>
</dbReference>
<feature type="region of interest" description="Disordered" evidence="1">
    <location>
        <begin position="236"/>
        <end position="261"/>
    </location>
</feature>
<keyword evidence="4" id="KW-1185">Reference proteome</keyword>
<gene>
    <name evidence="3" type="ORF">H8744_07275</name>
</gene>
<dbReference type="RefSeq" id="WP_262434220.1">
    <property type="nucleotide sequence ID" value="NZ_JACRTF010000001.1"/>
</dbReference>
<evidence type="ECO:0000259" key="2">
    <source>
        <dbReference type="Pfam" id="PF21784"/>
    </source>
</evidence>
<name>A0A926F705_9BACT</name>
<dbReference type="Proteomes" id="UP000651085">
    <property type="component" value="Unassembled WGS sequence"/>
</dbReference>
<dbReference type="PROSITE" id="PS51257">
    <property type="entry name" value="PROKAR_LIPOPROTEIN"/>
    <property type="match status" value="1"/>
</dbReference>
<evidence type="ECO:0000256" key="1">
    <source>
        <dbReference type="SAM" id="MobiDB-lite"/>
    </source>
</evidence>
<reference evidence="3" key="1">
    <citation type="submission" date="2020-08" db="EMBL/GenBank/DDBJ databases">
        <title>Genome public.</title>
        <authorList>
            <person name="Liu C."/>
            <person name="Sun Q."/>
        </authorList>
    </citation>
    <scope>NUCLEOTIDE SEQUENCE</scope>
    <source>
        <strain evidence="3">N12</strain>
    </source>
</reference>
<protein>
    <recommendedName>
        <fullName evidence="2">4-fold beta flower domain-containing protein</fullName>
    </recommendedName>
</protein>
<feature type="domain" description="4-fold beta flower" evidence="2">
    <location>
        <begin position="160"/>
        <end position="277"/>
    </location>
</feature>
<dbReference type="Pfam" id="PF21784">
    <property type="entry name" value="Bflower"/>
    <property type="match status" value="2"/>
</dbReference>
<feature type="region of interest" description="Disordered" evidence="1">
    <location>
        <begin position="108"/>
        <end position="138"/>
    </location>
</feature>
<proteinExistence type="predicted"/>